<feature type="transmembrane region" description="Helical" evidence="1">
    <location>
        <begin position="6"/>
        <end position="25"/>
    </location>
</feature>
<dbReference type="AlphaFoldDB" id="A0A170QD82"/>
<name>A0A170QD82_9ZZZZ</name>
<organism evidence="2">
    <name type="scientific">hydrothermal vent metagenome</name>
    <dbReference type="NCBI Taxonomy" id="652676"/>
    <lineage>
        <taxon>unclassified sequences</taxon>
        <taxon>metagenomes</taxon>
        <taxon>ecological metagenomes</taxon>
    </lineage>
</organism>
<reference evidence="2" key="1">
    <citation type="submission" date="2015-10" db="EMBL/GenBank/DDBJ databases">
        <authorList>
            <person name="Gilbert D.G."/>
        </authorList>
    </citation>
    <scope>NUCLEOTIDE SEQUENCE</scope>
</reference>
<sequence>MKKYLSGFITGTLATICIFIFLGASQIEDDSLKVMLGRIDAYLSGDTTIGPSGRYQLQSFSIDRTHWHYLLDTTTGELYRMEPSRTPSNARWVLTAKPNFKK</sequence>
<accession>A0A170QD82</accession>
<proteinExistence type="predicted"/>
<dbReference type="EMBL" id="FAXC01000341">
    <property type="protein sequence ID" value="CUV10011.1"/>
    <property type="molecule type" value="Genomic_DNA"/>
</dbReference>
<protein>
    <submittedName>
        <fullName evidence="2">Uncharacterized protein</fullName>
    </submittedName>
</protein>
<gene>
    <name evidence="2" type="ORF">MGWOODY_Mmi2662</name>
</gene>
<evidence type="ECO:0000256" key="1">
    <source>
        <dbReference type="SAM" id="Phobius"/>
    </source>
</evidence>
<keyword evidence="1" id="KW-0472">Membrane</keyword>
<evidence type="ECO:0000313" key="2">
    <source>
        <dbReference type="EMBL" id="CUV10011.1"/>
    </source>
</evidence>
<keyword evidence="1" id="KW-0812">Transmembrane</keyword>
<keyword evidence="1" id="KW-1133">Transmembrane helix</keyword>